<gene>
    <name evidence="12" type="ORF">KFE25_014092</name>
</gene>
<name>A0A8J6C1X9_DIALT</name>
<dbReference type="CDD" id="cd02961">
    <property type="entry name" value="PDI_a_family"/>
    <property type="match status" value="1"/>
</dbReference>
<dbReference type="InterPro" id="IPR036774">
    <property type="entry name" value="ERV/ALR_sulphydryl_oxid_sf"/>
</dbReference>
<feature type="domain" description="Thioredoxin" evidence="11">
    <location>
        <begin position="5"/>
        <end position="174"/>
    </location>
</feature>
<feature type="region of interest" description="Disordered" evidence="9">
    <location>
        <begin position="290"/>
        <end position="319"/>
    </location>
</feature>
<dbReference type="PROSITE" id="PS51324">
    <property type="entry name" value="ERV_ALR"/>
    <property type="match status" value="1"/>
</dbReference>
<keyword evidence="6" id="KW-1015">Disulfide bond</keyword>
<comment type="caution">
    <text evidence="12">The sequence shown here is derived from an EMBL/GenBank/DDBJ whole genome shotgun (WGS) entry which is preliminary data.</text>
</comment>
<dbReference type="GO" id="GO:0005615">
    <property type="term" value="C:extracellular space"/>
    <property type="evidence" value="ECO:0007669"/>
    <property type="project" value="TreeGrafter"/>
</dbReference>
<dbReference type="AlphaFoldDB" id="A0A8J6C1X9"/>
<dbReference type="SUPFAM" id="SSF52833">
    <property type="entry name" value="Thioredoxin-like"/>
    <property type="match status" value="1"/>
</dbReference>
<organism evidence="12 13">
    <name type="scientific">Diacronema lutheri</name>
    <name type="common">Unicellular marine alga</name>
    <name type="synonym">Monochrysis lutheri</name>
    <dbReference type="NCBI Taxonomy" id="2081491"/>
    <lineage>
        <taxon>Eukaryota</taxon>
        <taxon>Haptista</taxon>
        <taxon>Haptophyta</taxon>
        <taxon>Pavlovophyceae</taxon>
        <taxon>Pavlovales</taxon>
        <taxon>Pavlovaceae</taxon>
        <taxon>Diacronema</taxon>
    </lineage>
</organism>
<feature type="compositionally biased region" description="Low complexity" evidence="9">
    <location>
        <begin position="409"/>
        <end position="422"/>
    </location>
</feature>
<dbReference type="GO" id="GO:0000139">
    <property type="term" value="C:Golgi membrane"/>
    <property type="evidence" value="ECO:0007669"/>
    <property type="project" value="TreeGrafter"/>
</dbReference>
<keyword evidence="2 8" id="KW-0285">Flavoprotein</keyword>
<feature type="compositionally biased region" description="Acidic residues" evidence="9">
    <location>
        <begin position="432"/>
        <end position="443"/>
    </location>
</feature>
<sequence>MAGLLALCSAAARAQLYGASSAVASLHPYQLDAIRADQHRTWVLEAYASWCGHCQAFAPTYEALAANLSSWTESVTIGAIDCATYTDACLGLGVTGFPTLFVWRPNAVGGGSERAAADGAAAPSARNASGGGGGVGASADVADGDGISTDGSPMHVGGFESAAELASWLLPKLPSLFQSVTDRAAAARVLGGARTRRVPAVLFWPETLGANIDAQQLAYRFGRRAAFAHVVDPAHPGLLEALALPPGAAPRVSTARGAHVAAAAATTTTLEPALFVLPVESLPAILNDGSAPAPAATAASPAAAVSHRAPAPDRRSRRRLASRANVALGGADDSALTASRSGLLAVEKAASRTRAAVPPTDAAASPAGGGAVTRGAADTPAYLEYVGGFTAGPRPIEVWLDTHLPPPAASATAGGTSATNASGGHGGSWSFSDDDNDGDDAAQDGDGAVPVSMADLTAAVEYAFESEVPLAIAGAAGGALGAEPLAALDAFLAALASSFPAAENRAVLERARHKLARVRARGANLTVGVWRAALGANDGGGRFHLPSPPVAGAGASRGAARARAWSQCAGERPELRGYPCSLWLLFHTLVANSGTAGEAANALRAVRGYVAHFFSCLVCRAHFLAMVQADKLESNLARGILREEAILWLWQRHNSVNIRLAAEQRAAAAAGAPVDVSHPKELFPSPRACGACLDETRTQWIVPSVLGFLAETYCSRESSDGHFRCARERASAVVAGPAIEPRGDSWQAPALALVFCALCCLLAGMPWLCRSRCERLSLELEALEDRKVGAQLDREAAADEAAAAAEAAEAAAEEKEAAAAGVGARTPEQPRWAPVSGGAGAPAIAGAGAGVRPGGYARLPEQPGTEMWS</sequence>
<keyword evidence="7" id="KW-0325">Glycoprotein</keyword>
<evidence type="ECO:0000259" key="10">
    <source>
        <dbReference type="PROSITE" id="PS51324"/>
    </source>
</evidence>
<feature type="region of interest" description="Disordered" evidence="9">
    <location>
        <begin position="407"/>
        <end position="448"/>
    </location>
</feature>
<dbReference type="SUPFAM" id="SSF69000">
    <property type="entry name" value="FAD-dependent thiol oxidase"/>
    <property type="match status" value="1"/>
</dbReference>
<dbReference type="GO" id="GO:0003756">
    <property type="term" value="F:protein disulfide isomerase activity"/>
    <property type="evidence" value="ECO:0007669"/>
    <property type="project" value="TreeGrafter"/>
</dbReference>
<accession>A0A8J6C1X9</accession>
<keyword evidence="3" id="KW-0732">Signal</keyword>
<dbReference type="OrthoDB" id="59470at2759"/>
<evidence type="ECO:0000256" key="2">
    <source>
        <dbReference type="ARBA" id="ARBA00022630"/>
    </source>
</evidence>
<evidence type="ECO:0000256" key="1">
    <source>
        <dbReference type="ARBA" id="ARBA00001974"/>
    </source>
</evidence>
<dbReference type="InterPro" id="IPR013766">
    <property type="entry name" value="Thioredoxin_domain"/>
</dbReference>
<dbReference type="InterPro" id="IPR036249">
    <property type="entry name" value="Thioredoxin-like_sf"/>
</dbReference>
<dbReference type="PANTHER" id="PTHR22897:SF8">
    <property type="entry name" value="SULFHYDRYL OXIDASE"/>
    <property type="match status" value="1"/>
</dbReference>
<evidence type="ECO:0000256" key="9">
    <source>
        <dbReference type="SAM" id="MobiDB-lite"/>
    </source>
</evidence>
<dbReference type="Pfam" id="PF00085">
    <property type="entry name" value="Thioredoxin"/>
    <property type="match status" value="1"/>
</dbReference>
<dbReference type="Proteomes" id="UP000751190">
    <property type="component" value="Unassembled WGS sequence"/>
</dbReference>
<proteinExistence type="predicted"/>
<dbReference type="Gene3D" id="1.20.120.310">
    <property type="entry name" value="ERV/ALR sulfhydryl oxidase domain"/>
    <property type="match status" value="1"/>
</dbReference>
<dbReference type="GO" id="GO:0006457">
    <property type="term" value="P:protein folding"/>
    <property type="evidence" value="ECO:0007669"/>
    <property type="project" value="TreeGrafter"/>
</dbReference>
<dbReference type="PANTHER" id="PTHR22897">
    <property type="entry name" value="QUIESCIN Q6-RELATED SULFHYDRYL OXIDASE"/>
    <property type="match status" value="1"/>
</dbReference>
<evidence type="ECO:0000259" key="11">
    <source>
        <dbReference type="PROSITE" id="PS51352"/>
    </source>
</evidence>
<feature type="compositionally biased region" description="Low complexity" evidence="9">
    <location>
        <begin position="290"/>
        <end position="309"/>
    </location>
</feature>
<evidence type="ECO:0000313" key="13">
    <source>
        <dbReference type="Proteomes" id="UP000751190"/>
    </source>
</evidence>
<feature type="compositionally biased region" description="Low complexity" evidence="9">
    <location>
        <begin position="833"/>
        <end position="846"/>
    </location>
</feature>
<evidence type="ECO:0000313" key="12">
    <source>
        <dbReference type="EMBL" id="KAG8459247.1"/>
    </source>
</evidence>
<evidence type="ECO:0000256" key="6">
    <source>
        <dbReference type="ARBA" id="ARBA00023157"/>
    </source>
</evidence>
<reference evidence="12" key="1">
    <citation type="submission" date="2021-05" db="EMBL/GenBank/DDBJ databases">
        <title>The genome of the haptophyte Pavlova lutheri (Diacronema luteri, Pavlovales) - a model for lipid biosynthesis in eukaryotic algae.</title>
        <authorList>
            <person name="Hulatt C.J."/>
            <person name="Posewitz M.C."/>
        </authorList>
    </citation>
    <scope>NUCLEOTIDE SEQUENCE</scope>
    <source>
        <strain evidence="12">NIVA-4/92</strain>
    </source>
</reference>
<dbReference type="EC" id="1.8.3.2" evidence="8"/>
<keyword evidence="13" id="KW-1185">Reference proteome</keyword>
<dbReference type="InterPro" id="IPR017905">
    <property type="entry name" value="ERV/ALR_sulphydryl_oxidase"/>
</dbReference>
<evidence type="ECO:0000256" key="5">
    <source>
        <dbReference type="ARBA" id="ARBA00023002"/>
    </source>
</evidence>
<dbReference type="PROSITE" id="PS51352">
    <property type="entry name" value="THIOREDOXIN_2"/>
    <property type="match status" value="1"/>
</dbReference>
<evidence type="ECO:0000256" key="8">
    <source>
        <dbReference type="RuleBase" id="RU371123"/>
    </source>
</evidence>
<dbReference type="GO" id="GO:0016971">
    <property type="term" value="F:flavin-dependent sulfhydryl oxidase activity"/>
    <property type="evidence" value="ECO:0007669"/>
    <property type="project" value="InterPro"/>
</dbReference>
<comment type="cofactor">
    <cofactor evidence="1 8">
        <name>FAD</name>
        <dbReference type="ChEBI" id="CHEBI:57692"/>
    </cofactor>
</comment>
<feature type="domain" description="ERV/ALR sulfhydryl oxidase" evidence="10">
    <location>
        <begin position="571"/>
        <end position="674"/>
    </location>
</feature>
<comment type="catalytic activity">
    <reaction evidence="8">
        <text>2 R'C(R)SH + O2 = R'C(R)S-S(R)CR' + H2O2</text>
        <dbReference type="Rhea" id="RHEA:17357"/>
        <dbReference type="ChEBI" id="CHEBI:15379"/>
        <dbReference type="ChEBI" id="CHEBI:16240"/>
        <dbReference type="ChEBI" id="CHEBI:16520"/>
        <dbReference type="ChEBI" id="CHEBI:17412"/>
        <dbReference type="EC" id="1.8.3.2"/>
    </reaction>
</comment>
<evidence type="ECO:0000256" key="7">
    <source>
        <dbReference type="ARBA" id="ARBA00023180"/>
    </source>
</evidence>
<feature type="region of interest" description="Disordered" evidence="9">
    <location>
        <begin position="815"/>
        <end position="869"/>
    </location>
</feature>
<feature type="region of interest" description="Disordered" evidence="9">
    <location>
        <begin position="351"/>
        <end position="374"/>
    </location>
</feature>
<keyword evidence="5 8" id="KW-0560">Oxidoreductase</keyword>
<evidence type="ECO:0000256" key="4">
    <source>
        <dbReference type="ARBA" id="ARBA00022827"/>
    </source>
</evidence>
<dbReference type="InterPro" id="IPR039798">
    <property type="entry name" value="Sulfhydryl_oxidase"/>
</dbReference>
<keyword evidence="4 8" id="KW-0274">FAD</keyword>
<dbReference type="Pfam" id="PF04777">
    <property type="entry name" value="Evr1_Alr"/>
    <property type="match status" value="1"/>
</dbReference>
<dbReference type="EMBL" id="JAGTXO010000042">
    <property type="protein sequence ID" value="KAG8459247.1"/>
    <property type="molecule type" value="Genomic_DNA"/>
</dbReference>
<dbReference type="Gene3D" id="3.40.30.10">
    <property type="entry name" value="Glutaredoxin"/>
    <property type="match status" value="1"/>
</dbReference>
<evidence type="ECO:0000256" key="3">
    <source>
        <dbReference type="ARBA" id="ARBA00022729"/>
    </source>
</evidence>
<protein>
    <recommendedName>
        <fullName evidence="8">Sulfhydryl oxidase</fullName>
        <ecNumber evidence="8">1.8.3.2</ecNumber>
    </recommendedName>
</protein>